<dbReference type="InterPro" id="IPR011044">
    <property type="entry name" value="Quino_amine_DH_bsu"/>
</dbReference>
<evidence type="ECO:0000256" key="2">
    <source>
        <dbReference type="SAM" id="SignalP"/>
    </source>
</evidence>
<evidence type="ECO:0008006" key="5">
    <source>
        <dbReference type="Google" id="ProtNLM"/>
    </source>
</evidence>
<dbReference type="AlphaFoldDB" id="A0A561UPY6"/>
<protein>
    <recommendedName>
        <fullName evidence="5">DNA-binding beta-propeller fold protein YncE</fullName>
    </recommendedName>
</protein>
<name>A0A561UPY6_9ACTN</name>
<evidence type="ECO:0000313" key="3">
    <source>
        <dbReference type="EMBL" id="TWG01422.1"/>
    </source>
</evidence>
<evidence type="ECO:0000256" key="1">
    <source>
        <dbReference type="SAM" id="MobiDB-lite"/>
    </source>
</evidence>
<dbReference type="EMBL" id="VIWT01000001">
    <property type="protein sequence ID" value="TWG01422.1"/>
    <property type="molecule type" value="Genomic_DNA"/>
</dbReference>
<feature type="compositionally biased region" description="Low complexity" evidence="1">
    <location>
        <begin position="57"/>
        <end position="71"/>
    </location>
</feature>
<keyword evidence="2" id="KW-0732">Signal</keyword>
<keyword evidence="4" id="KW-1185">Reference proteome</keyword>
<proteinExistence type="predicted"/>
<accession>A0A561UPY6</accession>
<feature type="chain" id="PRO_5022143224" description="DNA-binding beta-propeller fold protein YncE" evidence="2">
    <location>
        <begin position="31"/>
        <end position="380"/>
    </location>
</feature>
<dbReference type="InterPro" id="IPR015943">
    <property type="entry name" value="WD40/YVTN_repeat-like_dom_sf"/>
</dbReference>
<feature type="compositionally biased region" description="Low complexity" evidence="1">
    <location>
        <begin position="32"/>
        <end position="47"/>
    </location>
</feature>
<dbReference type="Gene3D" id="2.130.10.10">
    <property type="entry name" value="YVTN repeat-like/Quinoprotein amine dehydrogenase"/>
    <property type="match status" value="2"/>
</dbReference>
<sequence>MKSVATPGRWLTALVTAGALAALAAPVAQAARTPQASQTPQAPQTAAKPGSPGLVQLGSSSMPPSGPLLGPDGRRAYAVAQDADGHTRLRTVSTAHDRVIATLDLGLTEWTRDRPALSADGSRLYVVNGETLSVIDTTKHKPSVVSSLVLPDEPRPTGWGPGVAGTVAVNGSLVYLAQDGPAPGTSAPTAGRVWVYDTARQAVIGSVQLPGGQLLSIAVRPDGRSAYVSTEVGIVHLDTSTAVPTVAGTVPGSAGMDGLALSPDGTALYAVNDVADGTGLRVDPGTDTVTARLTLTDGYSQLAAPVVSADGTRLYVPDAYPAGHPAVLAFDTATGAALPSQDVTGFALTDFGGLALAPNSRTLYATGQDRGGSALQILAY</sequence>
<feature type="region of interest" description="Disordered" evidence="1">
    <location>
        <begin position="32"/>
        <end position="73"/>
    </location>
</feature>
<dbReference type="SUPFAM" id="SSF50969">
    <property type="entry name" value="YVTN repeat-like/Quinoprotein amine dehydrogenase"/>
    <property type="match status" value="1"/>
</dbReference>
<reference evidence="3 4" key="1">
    <citation type="submission" date="2019-06" db="EMBL/GenBank/DDBJ databases">
        <title>Sequencing the genomes of 1000 actinobacteria strains.</title>
        <authorList>
            <person name="Klenk H.-P."/>
        </authorList>
    </citation>
    <scope>NUCLEOTIDE SEQUENCE [LARGE SCALE GENOMIC DNA]</scope>
    <source>
        <strain evidence="3 4">DSM 44826</strain>
    </source>
</reference>
<dbReference type="PANTHER" id="PTHR47197">
    <property type="entry name" value="PROTEIN NIRF"/>
    <property type="match status" value="1"/>
</dbReference>
<comment type="caution">
    <text evidence="3">The sequence shown here is derived from an EMBL/GenBank/DDBJ whole genome shotgun (WGS) entry which is preliminary data.</text>
</comment>
<dbReference type="InterPro" id="IPR051200">
    <property type="entry name" value="Host-pathogen_enzymatic-act"/>
</dbReference>
<evidence type="ECO:0000313" key="4">
    <source>
        <dbReference type="Proteomes" id="UP000317940"/>
    </source>
</evidence>
<gene>
    <name evidence="3" type="ORF">FHX73_115315</name>
</gene>
<feature type="signal peptide" evidence="2">
    <location>
        <begin position="1"/>
        <end position="30"/>
    </location>
</feature>
<dbReference type="PANTHER" id="PTHR47197:SF3">
    <property type="entry name" value="DIHYDRO-HEME D1 DEHYDROGENASE"/>
    <property type="match status" value="1"/>
</dbReference>
<dbReference type="Proteomes" id="UP000317940">
    <property type="component" value="Unassembled WGS sequence"/>
</dbReference>
<organism evidence="3 4">
    <name type="scientific">Kitasatospora viridis</name>
    <dbReference type="NCBI Taxonomy" id="281105"/>
    <lineage>
        <taxon>Bacteria</taxon>
        <taxon>Bacillati</taxon>
        <taxon>Actinomycetota</taxon>
        <taxon>Actinomycetes</taxon>
        <taxon>Kitasatosporales</taxon>
        <taxon>Streptomycetaceae</taxon>
        <taxon>Kitasatospora</taxon>
    </lineage>
</organism>